<evidence type="ECO:0000313" key="3">
    <source>
        <dbReference type="Proteomes" id="UP000314294"/>
    </source>
</evidence>
<keyword evidence="3" id="KW-1185">Reference proteome</keyword>
<feature type="compositionally biased region" description="Basic and acidic residues" evidence="1">
    <location>
        <begin position="97"/>
        <end position="110"/>
    </location>
</feature>
<comment type="caution">
    <text evidence="2">The sequence shown here is derived from an EMBL/GenBank/DDBJ whole genome shotgun (WGS) entry which is preliminary data.</text>
</comment>
<reference evidence="2 3" key="1">
    <citation type="submission" date="2019-03" db="EMBL/GenBank/DDBJ databases">
        <title>First draft genome of Liparis tanakae, snailfish: a comprehensive survey of snailfish specific genes.</title>
        <authorList>
            <person name="Kim W."/>
            <person name="Song I."/>
            <person name="Jeong J.-H."/>
            <person name="Kim D."/>
            <person name="Kim S."/>
            <person name="Ryu S."/>
            <person name="Song J.Y."/>
            <person name="Lee S.K."/>
        </authorList>
    </citation>
    <scope>NUCLEOTIDE SEQUENCE [LARGE SCALE GENOMIC DNA]</scope>
    <source>
        <tissue evidence="2">Muscle</tissue>
    </source>
</reference>
<dbReference type="AlphaFoldDB" id="A0A4Z2EI39"/>
<dbReference type="EMBL" id="SRLO01006904">
    <property type="protein sequence ID" value="TNN28435.1"/>
    <property type="molecule type" value="Genomic_DNA"/>
</dbReference>
<dbReference type="Proteomes" id="UP000314294">
    <property type="component" value="Unassembled WGS sequence"/>
</dbReference>
<feature type="region of interest" description="Disordered" evidence="1">
    <location>
        <begin position="91"/>
        <end position="116"/>
    </location>
</feature>
<gene>
    <name evidence="2" type="ORF">EYF80_061416</name>
</gene>
<evidence type="ECO:0000256" key="1">
    <source>
        <dbReference type="SAM" id="MobiDB-lite"/>
    </source>
</evidence>
<sequence length="116" mass="12894">MYLDLLVEDLLLLLVEDVLLLRVLQEALVLLGGVDLLELLALLCGHQTPPPNIRGDQIPDANSRSLARRVYTGVKRKWDGFSVERSSCDASPVLHRSPREPNTLRHESKGECGLAK</sequence>
<proteinExistence type="predicted"/>
<protein>
    <submittedName>
        <fullName evidence="2">Uncharacterized protein</fullName>
    </submittedName>
</protein>
<accession>A0A4Z2EI39</accession>
<name>A0A4Z2EI39_9TELE</name>
<evidence type="ECO:0000313" key="2">
    <source>
        <dbReference type="EMBL" id="TNN28435.1"/>
    </source>
</evidence>
<organism evidence="2 3">
    <name type="scientific">Liparis tanakae</name>
    <name type="common">Tanaka's snailfish</name>
    <dbReference type="NCBI Taxonomy" id="230148"/>
    <lineage>
        <taxon>Eukaryota</taxon>
        <taxon>Metazoa</taxon>
        <taxon>Chordata</taxon>
        <taxon>Craniata</taxon>
        <taxon>Vertebrata</taxon>
        <taxon>Euteleostomi</taxon>
        <taxon>Actinopterygii</taxon>
        <taxon>Neopterygii</taxon>
        <taxon>Teleostei</taxon>
        <taxon>Neoteleostei</taxon>
        <taxon>Acanthomorphata</taxon>
        <taxon>Eupercaria</taxon>
        <taxon>Perciformes</taxon>
        <taxon>Cottioidei</taxon>
        <taxon>Cottales</taxon>
        <taxon>Liparidae</taxon>
        <taxon>Liparis</taxon>
    </lineage>
</organism>